<gene>
    <name evidence="2" type="ORF">AVEN_79959_1</name>
</gene>
<organism evidence="2 3">
    <name type="scientific">Araneus ventricosus</name>
    <name type="common">Orbweaver spider</name>
    <name type="synonym">Epeira ventricosa</name>
    <dbReference type="NCBI Taxonomy" id="182803"/>
    <lineage>
        <taxon>Eukaryota</taxon>
        <taxon>Metazoa</taxon>
        <taxon>Ecdysozoa</taxon>
        <taxon>Arthropoda</taxon>
        <taxon>Chelicerata</taxon>
        <taxon>Arachnida</taxon>
        <taxon>Araneae</taxon>
        <taxon>Araneomorphae</taxon>
        <taxon>Entelegynae</taxon>
        <taxon>Araneoidea</taxon>
        <taxon>Araneidae</taxon>
        <taxon>Araneus</taxon>
    </lineage>
</organism>
<comment type="caution">
    <text evidence="2">The sequence shown here is derived from an EMBL/GenBank/DDBJ whole genome shotgun (WGS) entry which is preliminary data.</text>
</comment>
<evidence type="ECO:0000313" key="3">
    <source>
        <dbReference type="Proteomes" id="UP000499080"/>
    </source>
</evidence>
<feature type="domain" description="Reverse transcriptase Ty1/copia-type" evidence="1">
    <location>
        <begin position="31"/>
        <end position="151"/>
    </location>
</feature>
<proteinExistence type="predicted"/>
<accession>A0A4Y2H625</accession>
<dbReference type="Proteomes" id="UP000499080">
    <property type="component" value="Unassembled WGS sequence"/>
</dbReference>
<name>A0A4Y2H625_ARAVE</name>
<sequence length="155" mass="18084">MDRSIKKGTHLILKDDLLGQKLIFQKMTVSDTKWVFRSKNDGTKKARLVTRGFQEKTSSEFYAPVTRLSTVRMLISLALQNDWPIRQLDVPYAFLNRNVGHNVYIKPPDDVNVKKGKVLKLNKALYGLKDAPRCWNRRFNTVAIQNNFRRSRNDF</sequence>
<dbReference type="EMBL" id="BGPR01001720">
    <property type="protein sequence ID" value="GBM60366.1"/>
    <property type="molecule type" value="Genomic_DNA"/>
</dbReference>
<evidence type="ECO:0000313" key="2">
    <source>
        <dbReference type="EMBL" id="GBM60366.1"/>
    </source>
</evidence>
<reference evidence="2 3" key="1">
    <citation type="journal article" date="2019" name="Sci. Rep.">
        <title>Orb-weaving spider Araneus ventricosus genome elucidates the spidroin gene catalogue.</title>
        <authorList>
            <person name="Kono N."/>
            <person name="Nakamura H."/>
            <person name="Ohtoshi R."/>
            <person name="Moran D.A.P."/>
            <person name="Shinohara A."/>
            <person name="Yoshida Y."/>
            <person name="Fujiwara M."/>
            <person name="Mori M."/>
            <person name="Tomita M."/>
            <person name="Arakawa K."/>
        </authorList>
    </citation>
    <scope>NUCLEOTIDE SEQUENCE [LARGE SCALE GENOMIC DNA]</scope>
</reference>
<protein>
    <recommendedName>
        <fullName evidence="1">Reverse transcriptase Ty1/copia-type domain-containing protein</fullName>
    </recommendedName>
</protein>
<keyword evidence="3" id="KW-1185">Reference proteome</keyword>
<dbReference type="InterPro" id="IPR013103">
    <property type="entry name" value="RVT_2"/>
</dbReference>
<dbReference type="Pfam" id="PF07727">
    <property type="entry name" value="RVT_2"/>
    <property type="match status" value="1"/>
</dbReference>
<dbReference type="OrthoDB" id="422839at2759"/>
<evidence type="ECO:0000259" key="1">
    <source>
        <dbReference type="Pfam" id="PF07727"/>
    </source>
</evidence>
<dbReference type="AlphaFoldDB" id="A0A4Y2H625"/>